<keyword evidence="2" id="KW-0732">Signal</keyword>
<evidence type="ECO:0000313" key="5">
    <source>
        <dbReference type="Proteomes" id="UP000001396"/>
    </source>
</evidence>
<accession>D3B1H4</accession>
<dbReference type="EMBL" id="ADBJ01000008">
    <property type="protein sequence ID" value="EFA85148.1"/>
    <property type="molecule type" value="Genomic_DNA"/>
</dbReference>
<evidence type="ECO:0000259" key="3">
    <source>
        <dbReference type="PROSITE" id="PS50035"/>
    </source>
</evidence>
<dbReference type="GO" id="GO:0003824">
    <property type="term" value="F:catalytic activity"/>
    <property type="evidence" value="ECO:0007669"/>
    <property type="project" value="InterPro"/>
</dbReference>
<sequence>MIQIKSSLSIVLLVSLLCVCTLSKSVSINNDSFDDKQCSSGRMYIAESIPVYVNLTTNITTYEAWMNLINNAQESIDLGLFYMTLTDGADYPSIYGGYMGMDFYKALINAAQRGVTIRIVQNLPSASQPANDTTNLANMGVAQVRTINWPSLVGNGILHTKMIVVDKTNAYVGSANFDWRSLAQVKELGVVVENCKTLVEDTKIAFEQYWDAAIMTQLPSKWPSKDKAKFNATHPAQLQLNGEAVSMFLAVSPPQFVSKDRTGDIDALVAAINAANQSVCISVMDYAPSSFYNYPNTFWPVIDDALRAAAYNRRVQVRVMVSHWNHTNTKIIPQFLHSLAQVNNIQVRWFQVPDMPVQPQVPYSRVNHAKYMVTEQQSYVGTSNWSQDYFTNTGGLSYNIFNADFTSQLQSIFDRDWNSQYTFPVTTCDSFIQQIANTSSSVRLEYNH</sequence>
<dbReference type="Gene3D" id="3.30.870.10">
    <property type="entry name" value="Endonuclease Chain A"/>
    <property type="match status" value="2"/>
</dbReference>
<protein>
    <submittedName>
        <fullName evidence="4">Phospholipase D3</fullName>
    </submittedName>
</protein>
<dbReference type="AlphaFoldDB" id="D3B1H4"/>
<feature type="chain" id="PRO_5003040785" evidence="2">
    <location>
        <begin position="24"/>
        <end position="448"/>
    </location>
</feature>
<dbReference type="STRING" id="670386.D3B1H4"/>
<dbReference type="Pfam" id="PF13918">
    <property type="entry name" value="PLDc_3"/>
    <property type="match status" value="1"/>
</dbReference>
<dbReference type="SMART" id="SM00155">
    <property type="entry name" value="PLDc"/>
    <property type="match status" value="2"/>
</dbReference>
<dbReference type="FunCoup" id="D3B1H4">
    <property type="interactions" value="14"/>
</dbReference>
<comment type="caution">
    <text evidence="4">The sequence shown here is derived from an EMBL/GenBank/DDBJ whole genome shotgun (WGS) entry which is preliminary data.</text>
</comment>
<keyword evidence="5" id="KW-1185">Reference proteome</keyword>
<feature type="domain" description="PLD phosphodiesterase" evidence="3">
    <location>
        <begin position="154"/>
        <end position="181"/>
    </location>
</feature>
<dbReference type="CDD" id="cd09106">
    <property type="entry name" value="PLDc_vPLD3_4_5_like_1"/>
    <property type="match status" value="1"/>
</dbReference>
<reference evidence="4 5" key="1">
    <citation type="journal article" date="2011" name="Genome Res.">
        <title>Phylogeny-wide analysis of social amoeba genomes highlights ancient origins for complex intercellular communication.</title>
        <authorList>
            <person name="Heidel A.J."/>
            <person name="Lawal H.M."/>
            <person name="Felder M."/>
            <person name="Schilde C."/>
            <person name="Helps N.R."/>
            <person name="Tunggal B."/>
            <person name="Rivero F."/>
            <person name="John U."/>
            <person name="Schleicher M."/>
            <person name="Eichinger L."/>
            <person name="Platzer M."/>
            <person name="Noegel A.A."/>
            <person name="Schaap P."/>
            <person name="Gloeckner G."/>
        </authorList>
    </citation>
    <scope>NUCLEOTIDE SEQUENCE [LARGE SCALE GENOMIC DNA]</scope>
    <source>
        <strain evidence="5">ATCC 26659 / Pp 5 / PN500</strain>
    </source>
</reference>
<dbReference type="GeneID" id="31357672"/>
<dbReference type="Proteomes" id="UP000001396">
    <property type="component" value="Unassembled WGS sequence"/>
</dbReference>
<dbReference type="InterPro" id="IPR050874">
    <property type="entry name" value="Diverse_PLD-related"/>
</dbReference>
<proteinExistence type="inferred from homology"/>
<evidence type="ECO:0000256" key="1">
    <source>
        <dbReference type="ARBA" id="ARBA00008664"/>
    </source>
</evidence>
<name>D3B1H4_HETP5</name>
<dbReference type="PANTHER" id="PTHR10185">
    <property type="entry name" value="PHOSPHOLIPASE D - RELATED"/>
    <property type="match status" value="1"/>
</dbReference>
<evidence type="ECO:0000256" key="2">
    <source>
        <dbReference type="SAM" id="SignalP"/>
    </source>
</evidence>
<dbReference type="InParanoid" id="D3B1H4"/>
<dbReference type="RefSeq" id="XP_020437257.1">
    <property type="nucleotide sequence ID" value="XM_020573140.1"/>
</dbReference>
<dbReference type="OMA" id="WTHFIPN"/>
<dbReference type="CDD" id="cd09107">
    <property type="entry name" value="PLDc_vPLD3_4_5_like_2"/>
    <property type="match status" value="1"/>
</dbReference>
<evidence type="ECO:0000313" key="4">
    <source>
        <dbReference type="EMBL" id="EFA85148.1"/>
    </source>
</evidence>
<dbReference type="InterPro" id="IPR001736">
    <property type="entry name" value="PLipase_D/transphosphatidylase"/>
</dbReference>
<dbReference type="PANTHER" id="PTHR10185:SF17">
    <property type="entry name" value="GM01519P-RELATED"/>
    <property type="match status" value="1"/>
</dbReference>
<comment type="similarity">
    <text evidence="1">Belongs to the phospholipase D family.</text>
</comment>
<dbReference type="InterPro" id="IPR032803">
    <property type="entry name" value="PLDc_3"/>
</dbReference>
<gene>
    <name evidence="4" type="primary">pldZ</name>
    <name evidence="4" type="ORF">PPL_02147</name>
</gene>
<dbReference type="PROSITE" id="PS50035">
    <property type="entry name" value="PLD"/>
    <property type="match status" value="2"/>
</dbReference>
<organism evidence="4 5">
    <name type="scientific">Heterostelium pallidum (strain ATCC 26659 / Pp 5 / PN500)</name>
    <name type="common">Cellular slime mold</name>
    <name type="synonym">Polysphondylium pallidum</name>
    <dbReference type="NCBI Taxonomy" id="670386"/>
    <lineage>
        <taxon>Eukaryota</taxon>
        <taxon>Amoebozoa</taxon>
        <taxon>Evosea</taxon>
        <taxon>Eumycetozoa</taxon>
        <taxon>Dictyostelia</taxon>
        <taxon>Acytosteliales</taxon>
        <taxon>Acytosteliaceae</taxon>
        <taxon>Heterostelium</taxon>
    </lineage>
</organism>
<feature type="domain" description="PLD phosphodiesterase" evidence="3">
    <location>
        <begin position="363"/>
        <end position="389"/>
    </location>
</feature>
<dbReference type="SUPFAM" id="SSF56024">
    <property type="entry name" value="Phospholipase D/nuclease"/>
    <property type="match status" value="2"/>
</dbReference>
<feature type="signal peptide" evidence="2">
    <location>
        <begin position="1"/>
        <end position="23"/>
    </location>
</feature>